<comment type="caution">
    <text evidence="2">The sequence shown here is derived from an EMBL/GenBank/DDBJ whole genome shotgun (WGS) entry which is preliminary data.</text>
</comment>
<reference evidence="2 3" key="1">
    <citation type="submission" date="2018-11" db="EMBL/GenBank/DDBJ databases">
        <authorList>
            <person name="Li F."/>
        </authorList>
    </citation>
    <scope>NUCLEOTIDE SEQUENCE [LARGE SCALE GENOMIC DNA]</scope>
    <source>
        <strain evidence="2 3">Gsoil 818</strain>
    </source>
</reference>
<organism evidence="2 3">
    <name type="scientific">Nocardioides pocheonensis</name>
    <dbReference type="NCBI Taxonomy" id="661485"/>
    <lineage>
        <taxon>Bacteria</taxon>
        <taxon>Bacillati</taxon>
        <taxon>Actinomycetota</taxon>
        <taxon>Actinomycetes</taxon>
        <taxon>Propionibacteriales</taxon>
        <taxon>Nocardioidaceae</taxon>
        <taxon>Nocardioides</taxon>
    </lineage>
</organism>
<protein>
    <submittedName>
        <fullName evidence="2">LuxR family transcriptional regulator</fullName>
    </submittedName>
</protein>
<dbReference type="Pfam" id="PF13401">
    <property type="entry name" value="AAA_22"/>
    <property type="match status" value="1"/>
</dbReference>
<dbReference type="Pfam" id="PF00196">
    <property type="entry name" value="GerE"/>
    <property type="match status" value="1"/>
</dbReference>
<dbReference type="PANTHER" id="PTHR47691:SF3">
    <property type="entry name" value="HTH-TYPE TRANSCRIPTIONAL REGULATOR RV0890C-RELATED"/>
    <property type="match status" value="1"/>
</dbReference>
<dbReference type="Gene3D" id="3.40.50.300">
    <property type="entry name" value="P-loop containing nucleotide triphosphate hydrolases"/>
    <property type="match status" value="1"/>
</dbReference>
<keyword evidence="3" id="KW-1185">Reference proteome</keyword>
<dbReference type="Proteomes" id="UP000279994">
    <property type="component" value="Unassembled WGS sequence"/>
</dbReference>
<dbReference type="RefSeq" id="WP_123225046.1">
    <property type="nucleotide sequence ID" value="NZ_RJSF01000047.1"/>
</dbReference>
<dbReference type="SUPFAM" id="SSF52540">
    <property type="entry name" value="P-loop containing nucleoside triphosphate hydrolases"/>
    <property type="match status" value="1"/>
</dbReference>
<dbReference type="InterPro" id="IPR027417">
    <property type="entry name" value="P-loop_NTPase"/>
</dbReference>
<dbReference type="InterPro" id="IPR016032">
    <property type="entry name" value="Sig_transdc_resp-reg_C-effctor"/>
</dbReference>
<name>A0A3N0GI41_9ACTN</name>
<dbReference type="SUPFAM" id="SSF46894">
    <property type="entry name" value="C-terminal effector domain of the bipartite response regulators"/>
    <property type="match status" value="1"/>
</dbReference>
<dbReference type="SMART" id="SM00421">
    <property type="entry name" value="HTH_LUXR"/>
    <property type="match status" value="1"/>
</dbReference>
<dbReference type="GO" id="GO:0016887">
    <property type="term" value="F:ATP hydrolysis activity"/>
    <property type="evidence" value="ECO:0007669"/>
    <property type="project" value="InterPro"/>
</dbReference>
<evidence type="ECO:0000259" key="1">
    <source>
        <dbReference type="PROSITE" id="PS50043"/>
    </source>
</evidence>
<dbReference type="PANTHER" id="PTHR47691">
    <property type="entry name" value="REGULATOR-RELATED"/>
    <property type="match status" value="1"/>
</dbReference>
<sequence>MSASSAPTKGNLPAELTSFVGRREELHEVQRLLGSSRLVTLTGAGGSGKTRLALRAAATLARGFTHGTWFVDLAQLEDAALLDQVIAATLGLHDRRATSPSIALGEYLANKNLLLILDNSDHLRDRCAQLADALLRQSAHLRILSTSRHTLGVTGEHVFRVPPMTVPDHGAVVQSASLAHYEALNLFVERAQAVRPGFELTDSTASAITAICETLDGIPLAIELAAARVSALSVHDLLERLEDRFGLLVGGSPSALPRHRTLRELVGWSWDLCSEVERTIWARLSIFPSSFDVAAAEAICSGQPLDRASVLDTVTALVDKSIVTAQEEAGRIRYRMLETLRRFGLEQLDTAGERADLRGRHRNYYIDMAHEAGVDWLSTRQTTWLERLQLEQSNLRAALDASLDNPDEVDSGLDVASDLWFFWIASGQTHEARRWFERGLASSSLMTTARARAMAMCAYICVQQEDLAAAVPLIESAQAVAEEQGHRSNIAWVTQVRAMAAMCEGDLRVAERLFGEALDAHRANDDLVGAIDTTFFLAAVSSLSGSPDRAEMLYREGIISCEERGETWYKGYLLWGLALVAWQRGDVERAAAHASQSLRIGRALRERWVIAFSVELLAWTTAAAGKDKEAARLLGAVVELWRAAGWQQAGVPPFYGMHDLSVYHEKCVATVEGRLGAESLETRMQDGAALEEDDILSEALGESRVKTASASHKSTGALPSLTRREAQIAELVSQGLSNREIAADLVISPRTAEVHVLNILTKLGFKSRAQVAAWVVSERARRGGDA</sequence>
<dbReference type="CDD" id="cd06170">
    <property type="entry name" value="LuxR_C_like"/>
    <property type="match status" value="1"/>
</dbReference>
<dbReference type="EMBL" id="RJSF01000047">
    <property type="protein sequence ID" value="RNM11812.1"/>
    <property type="molecule type" value="Genomic_DNA"/>
</dbReference>
<dbReference type="GO" id="GO:0006355">
    <property type="term" value="P:regulation of DNA-templated transcription"/>
    <property type="evidence" value="ECO:0007669"/>
    <property type="project" value="InterPro"/>
</dbReference>
<dbReference type="PRINTS" id="PR00038">
    <property type="entry name" value="HTHLUXR"/>
</dbReference>
<dbReference type="InterPro" id="IPR036388">
    <property type="entry name" value="WH-like_DNA-bd_sf"/>
</dbReference>
<gene>
    <name evidence="2" type="ORF">EFL26_21945</name>
</gene>
<proteinExistence type="predicted"/>
<evidence type="ECO:0000313" key="2">
    <source>
        <dbReference type="EMBL" id="RNM11812.1"/>
    </source>
</evidence>
<dbReference type="PRINTS" id="PR00364">
    <property type="entry name" value="DISEASERSIST"/>
</dbReference>
<dbReference type="InterPro" id="IPR058852">
    <property type="entry name" value="HTH_77"/>
</dbReference>
<dbReference type="OrthoDB" id="3755432at2"/>
<dbReference type="GO" id="GO:0003677">
    <property type="term" value="F:DNA binding"/>
    <property type="evidence" value="ECO:0007669"/>
    <property type="project" value="InterPro"/>
</dbReference>
<dbReference type="AlphaFoldDB" id="A0A3N0GI41"/>
<dbReference type="InterPro" id="IPR011990">
    <property type="entry name" value="TPR-like_helical_dom_sf"/>
</dbReference>
<evidence type="ECO:0000313" key="3">
    <source>
        <dbReference type="Proteomes" id="UP000279994"/>
    </source>
</evidence>
<dbReference type="PROSITE" id="PS50043">
    <property type="entry name" value="HTH_LUXR_2"/>
    <property type="match status" value="1"/>
</dbReference>
<dbReference type="InterPro" id="IPR000792">
    <property type="entry name" value="Tscrpt_reg_LuxR_C"/>
</dbReference>
<accession>A0A3N0GI41</accession>
<dbReference type="Gene3D" id="1.10.10.10">
    <property type="entry name" value="Winged helix-like DNA-binding domain superfamily/Winged helix DNA-binding domain"/>
    <property type="match status" value="1"/>
</dbReference>
<dbReference type="SUPFAM" id="SSF48452">
    <property type="entry name" value="TPR-like"/>
    <property type="match status" value="2"/>
</dbReference>
<dbReference type="InterPro" id="IPR049945">
    <property type="entry name" value="AAA_22"/>
</dbReference>
<feature type="domain" description="HTH luxR-type" evidence="1">
    <location>
        <begin position="714"/>
        <end position="779"/>
    </location>
</feature>
<dbReference type="Gene3D" id="1.25.40.10">
    <property type="entry name" value="Tetratricopeptide repeat domain"/>
    <property type="match status" value="1"/>
</dbReference>
<dbReference type="Pfam" id="PF25872">
    <property type="entry name" value="HTH_77"/>
    <property type="match status" value="1"/>
</dbReference>